<name>A0ABP7L1X0_9MICO</name>
<dbReference type="Gene3D" id="1.10.10.10">
    <property type="entry name" value="Winged helix-like DNA-binding domain superfamily/Winged helix DNA-binding domain"/>
    <property type="match status" value="1"/>
</dbReference>
<dbReference type="InterPro" id="IPR027383">
    <property type="entry name" value="Znf_put"/>
</dbReference>
<evidence type="ECO:0008006" key="12">
    <source>
        <dbReference type="Google" id="ProtNLM"/>
    </source>
</evidence>
<feature type="region of interest" description="Disordered" evidence="6">
    <location>
        <begin position="356"/>
        <end position="437"/>
    </location>
</feature>
<protein>
    <recommendedName>
        <fullName evidence="12">Sigma-70 family RNA polymerase sigma factor</fullName>
    </recommendedName>
</protein>
<evidence type="ECO:0000256" key="5">
    <source>
        <dbReference type="ARBA" id="ARBA00023163"/>
    </source>
</evidence>
<dbReference type="PANTHER" id="PTHR43133">
    <property type="entry name" value="RNA POLYMERASE ECF-TYPE SIGMA FACTO"/>
    <property type="match status" value="1"/>
</dbReference>
<dbReference type="Pfam" id="PF08281">
    <property type="entry name" value="Sigma70_r4_2"/>
    <property type="match status" value="1"/>
</dbReference>
<feature type="domain" description="Putative zinc-finger" evidence="9">
    <location>
        <begin position="204"/>
        <end position="237"/>
    </location>
</feature>
<evidence type="ECO:0000259" key="8">
    <source>
        <dbReference type="Pfam" id="PF08281"/>
    </source>
</evidence>
<sequence>MGEHSARSTARVGSPGKFEAQSDVELVELVRKGNTQAFAVLWQRHAEPGKAVARGYSTSQDPDDLVAEAFTKIFQSIQAGKGPTTAFRAYLFTTIRNVSASWGRSSKESSADELDDLVDPKTLEDESLAALDRSLTASAFRSLPTRWQEALWYSEVESLSVQQIAPLLGMKPNAVSALTFRAREGLRQAWIQAHISSAPEDSDCRWSIDRLGSHARGGLGSREQRRLDEHLAGCGRCSIIASEAQEVGSRLALILLPLTAGIGGAAAYTTWSQTHGASSLLAALTPGPLPASITSSFGATAAVSTGSSGATVAVAALVTVVALGGGAALVLPSLNDSAPQQHAAVQPVATVVTATPTPPVPTPAVSASPEASNVPTPDASAEPSPSSSPSPSDVPAPTPAPTVPAPQVPTPVPTTAPPPAPPALPPQAPTLISPASGGEISSDTIVLRGAVATNAAGNTIEVSTAAGDTFVGTVGADGAWEVSVGPLAAGTHTFSIVQRTPTGEVSPSASYVVTVT</sequence>
<gene>
    <name evidence="10" type="ORF">GCM10022381_36630</name>
</gene>
<evidence type="ECO:0000256" key="1">
    <source>
        <dbReference type="ARBA" id="ARBA00010641"/>
    </source>
</evidence>
<dbReference type="EMBL" id="BAABCN010000015">
    <property type="protein sequence ID" value="GAA3891410.1"/>
    <property type="molecule type" value="Genomic_DNA"/>
</dbReference>
<dbReference type="Proteomes" id="UP001501803">
    <property type="component" value="Unassembled WGS sequence"/>
</dbReference>
<dbReference type="NCBIfam" id="TIGR02937">
    <property type="entry name" value="sigma70-ECF"/>
    <property type="match status" value="1"/>
</dbReference>
<evidence type="ECO:0000256" key="3">
    <source>
        <dbReference type="ARBA" id="ARBA00023082"/>
    </source>
</evidence>
<dbReference type="InterPro" id="IPR013324">
    <property type="entry name" value="RNA_pol_sigma_r3/r4-like"/>
</dbReference>
<keyword evidence="4" id="KW-0238">DNA-binding</keyword>
<evidence type="ECO:0000259" key="9">
    <source>
        <dbReference type="Pfam" id="PF13490"/>
    </source>
</evidence>
<dbReference type="InterPro" id="IPR013325">
    <property type="entry name" value="RNA_pol_sigma_r2"/>
</dbReference>
<dbReference type="SUPFAM" id="SSF88659">
    <property type="entry name" value="Sigma3 and sigma4 domains of RNA polymerase sigma factors"/>
    <property type="match status" value="1"/>
</dbReference>
<feature type="compositionally biased region" description="Low complexity" evidence="6">
    <location>
        <begin position="363"/>
        <end position="385"/>
    </location>
</feature>
<dbReference type="InterPro" id="IPR013783">
    <property type="entry name" value="Ig-like_fold"/>
</dbReference>
<keyword evidence="11" id="KW-1185">Reference proteome</keyword>
<evidence type="ECO:0000259" key="7">
    <source>
        <dbReference type="Pfam" id="PF04542"/>
    </source>
</evidence>
<organism evidence="10 11">
    <name type="scientific">Leifsonia kafniensis</name>
    <dbReference type="NCBI Taxonomy" id="475957"/>
    <lineage>
        <taxon>Bacteria</taxon>
        <taxon>Bacillati</taxon>
        <taxon>Actinomycetota</taxon>
        <taxon>Actinomycetes</taxon>
        <taxon>Micrococcales</taxon>
        <taxon>Microbacteriaceae</taxon>
        <taxon>Leifsonia</taxon>
    </lineage>
</organism>
<dbReference type="InterPro" id="IPR013249">
    <property type="entry name" value="RNA_pol_sigma70_r4_t2"/>
</dbReference>
<dbReference type="Pfam" id="PF13490">
    <property type="entry name" value="zf-HC2"/>
    <property type="match status" value="1"/>
</dbReference>
<accession>A0ABP7L1X0</accession>
<comment type="similarity">
    <text evidence="1">Belongs to the sigma-70 factor family. ECF subfamily.</text>
</comment>
<dbReference type="Gene3D" id="2.60.40.10">
    <property type="entry name" value="Immunoglobulins"/>
    <property type="match status" value="1"/>
</dbReference>
<dbReference type="SUPFAM" id="SSF88946">
    <property type="entry name" value="Sigma2 domain of RNA polymerase sigma factors"/>
    <property type="match status" value="1"/>
</dbReference>
<dbReference type="InterPro" id="IPR036388">
    <property type="entry name" value="WH-like_DNA-bd_sf"/>
</dbReference>
<dbReference type="Gene3D" id="1.10.1740.10">
    <property type="match status" value="1"/>
</dbReference>
<comment type="caution">
    <text evidence="10">The sequence shown here is derived from an EMBL/GenBank/DDBJ whole genome shotgun (WGS) entry which is preliminary data.</text>
</comment>
<evidence type="ECO:0000256" key="6">
    <source>
        <dbReference type="SAM" id="MobiDB-lite"/>
    </source>
</evidence>
<evidence type="ECO:0000256" key="2">
    <source>
        <dbReference type="ARBA" id="ARBA00023015"/>
    </source>
</evidence>
<evidence type="ECO:0000313" key="11">
    <source>
        <dbReference type="Proteomes" id="UP001501803"/>
    </source>
</evidence>
<dbReference type="RefSeq" id="WP_345069315.1">
    <property type="nucleotide sequence ID" value="NZ_BAABCN010000015.1"/>
</dbReference>
<reference evidence="11" key="1">
    <citation type="journal article" date="2019" name="Int. J. Syst. Evol. Microbiol.">
        <title>The Global Catalogue of Microorganisms (GCM) 10K type strain sequencing project: providing services to taxonomists for standard genome sequencing and annotation.</title>
        <authorList>
            <consortium name="The Broad Institute Genomics Platform"/>
            <consortium name="The Broad Institute Genome Sequencing Center for Infectious Disease"/>
            <person name="Wu L."/>
            <person name="Ma J."/>
        </authorList>
    </citation>
    <scope>NUCLEOTIDE SEQUENCE [LARGE SCALE GENOMIC DNA]</scope>
    <source>
        <strain evidence="11">JCM 17021</strain>
    </source>
</reference>
<dbReference type="InterPro" id="IPR007627">
    <property type="entry name" value="RNA_pol_sigma70_r2"/>
</dbReference>
<feature type="domain" description="RNA polymerase sigma factor 70 region 4 type 2" evidence="8">
    <location>
        <begin position="139"/>
        <end position="184"/>
    </location>
</feature>
<dbReference type="InterPro" id="IPR014284">
    <property type="entry name" value="RNA_pol_sigma-70_dom"/>
</dbReference>
<evidence type="ECO:0000256" key="4">
    <source>
        <dbReference type="ARBA" id="ARBA00023125"/>
    </source>
</evidence>
<feature type="domain" description="RNA polymerase sigma-70 region 2" evidence="7">
    <location>
        <begin position="42"/>
        <end position="102"/>
    </location>
</feature>
<dbReference type="Pfam" id="PF04542">
    <property type="entry name" value="Sigma70_r2"/>
    <property type="match status" value="1"/>
</dbReference>
<keyword evidence="3" id="KW-0731">Sigma factor</keyword>
<proteinExistence type="inferred from homology"/>
<dbReference type="InterPro" id="IPR039425">
    <property type="entry name" value="RNA_pol_sigma-70-like"/>
</dbReference>
<dbReference type="PANTHER" id="PTHR43133:SF8">
    <property type="entry name" value="RNA POLYMERASE SIGMA FACTOR HI_1459-RELATED"/>
    <property type="match status" value="1"/>
</dbReference>
<feature type="compositionally biased region" description="Pro residues" evidence="6">
    <location>
        <begin position="386"/>
        <end position="428"/>
    </location>
</feature>
<keyword evidence="2" id="KW-0805">Transcription regulation</keyword>
<evidence type="ECO:0000313" key="10">
    <source>
        <dbReference type="EMBL" id="GAA3891410.1"/>
    </source>
</evidence>
<keyword evidence="5" id="KW-0804">Transcription</keyword>